<dbReference type="Proteomes" id="UP001142810">
    <property type="component" value="Unassembled WGS sequence"/>
</dbReference>
<feature type="binding site" evidence="7">
    <location>
        <position position="314"/>
    </location>
    <ligand>
        <name>N-formimidoyl-L-glutamate</name>
        <dbReference type="ChEBI" id="CHEBI:58928"/>
    </ligand>
</feature>
<dbReference type="EC" id="3.5.2.7" evidence="1 7"/>
<feature type="binding site" evidence="7">
    <location>
        <position position="315"/>
    </location>
    <ligand>
        <name>4-imidazolone-5-propanoate</name>
        <dbReference type="ChEBI" id="CHEBI:77893"/>
    </ligand>
</feature>
<feature type="binding site" evidence="7">
    <location>
        <position position="235"/>
    </location>
    <ligand>
        <name>Fe(3+)</name>
        <dbReference type="ChEBI" id="CHEBI:29034"/>
    </ligand>
</feature>
<evidence type="ECO:0000256" key="1">
    <source>
        <dbReference type="ARBA" id="ARBA00012864"/>
    </source>
</evidence>
<dbReference type="SUPFAM" id="SSF51338">
    <property type="entry name" value="Composite domain of metallo-dependent hydrolases"/>
    <property type="match status" value="1"/>
</dbReference>
<dbReference type="HAMAP" id="MF_00372">
    <property type="entry name" value="HutI"/>
    <property type="match status" value="1"/>
</dbReference>
<comment type="pathway">
    <text evidence="7">Amino-acid degradation; L-histidine degradation into L-glutamate; N-formimidoyl-L-glutamate from L-histidine: step 3/3.</text>
</comment>
<dbReference type="GO" id="GO:0050480">
    <property type="term" value="F:imidazolonepropionase activity"/>
    <property type="evidence" value="ECO:0007669"/>
    <property type="project" value="UniProtKB-EC"/>
</dbReference>
<evidence type="ECO:0000256" key="5">
    <source>
        <dbReference type="ARBA" id="ARBA00022833"/>
    </source>
</evidence>
<dbReference type="InterPro" id="IPR006680">
    <property type="entry name" value="Amidohydro-rel"/>
</dbReference>
<comment type="similarity">
    <text evidence="7">Belongs to the metallo-dependent hydrolases superfamily. HutI family.</text>
</comment>
<keyword evidence="3 7" id="KW-0378">Hydrolase</keyword>
<evidence type="ECO:0000256" key="3">
    <source>
        <dbReference type="ARBA" id="ARBA00022801"/>
    </source>
</evidence>
<feature type="binding site" evidence="7">
    <location>
        <position position="74"/>
    </location>
    <ligand>
        <name>4-imidazolone-5-propanoate</name>
        <dbReference type="ChEBI" id="CHEBI:77893"/>
    </ligand>
</feature>
<keyword evidence="6 7" id="KW-0408">Iron</keyword>
<feature type="domain" description="Amidohydrolase-related" evidence="8">
    <location>
        <begin position="58"/>
        <end position="396"/>
    </location>
</feature>
<organism evidence="9 10">
    <name type="scientific">Alteromonas aquimaris</name>
    <dbReference type="NCBI Taxonomy" id="2998417"/>
    <lineage>
        <taxon>Bacteria</taxon>
        <taxon>Pseudomonadati</taxon>
        <taxon>Pseudomonadota</taxon>
        <taxon>Gammaproteobacteria</taxon>
        <taxon>Alteromonadales</taxon>
        <taxon>Alteromonadaceae</taxon>
        <taxon>Alteromonas/Salinimonas group</taxon>
        <taxon>Alteromonas</taxon>
    </lineage>
</organism>
<keyword evidence="2 7" id="KW-0479">Metal-binding</keyword>
<keyword evidence="10" id="KW-1185">Reference proteome</keyword>
<sequence>MSSTFIKNARIATANEHGDFVHVDATEMLLKDGKIYAMGNNLTVEAETTVDANGQWCLPGFIDCHTHLVYGGNRANEFSQRLTGVSYETISKQGGGIKNTVRATRALDEDSLLTQTLRRAKRLAEEGVTTVEIKSGYGLDKETEIRMLNVAQKVGELANLNIQRTFLGAHALPPDSELSAEEYIDFVCQTMIPYVAEHQLADAVDVFCERVGFNLAQTERVFMAAKQSNLRVKGHVEQLSDSKGAALAAKYHALSVDHIEYLAQGDVPLLAEAGTVAVLLPGAFYFLKETQLPPIETLRKYKVPMAVSTDMNPGTSPIASLLTCTNMACVLFGLTTSEALTGITAHAAKALGLTRKGIIKEGFDADVCLWDIGSPDSLVYEINGYRPTAKWIGGKRVL</sequence>
<feature type="binding site" evidence="7">
    <location>
        <position position="310"/>
    </location>
    <ligand>
        <name>Zn(2+)</name>
        <dbReference type="ChEBI" id="CHEBI:29105"/>
    </ligand>
</feature>
<evidence type="ECO:0000259" key="8">
    <source>
        <dbReference type="Pfam" id="PF01979"/>
    </source>
</evidence>
<dbReference type="InterPro" id="IPR005920">
    <property type="entry name" value="HutI"/>
</dbReference>
<feature type="binding site" evidence="7">
    <location>
        <position position="67"/>
    </location>
    <ligand>
        <name>Fe(3+)</name>
        <dbReference type="ChEBI" id="CHEBI:29034"/>
    </ligand>
</feature>
<name>A0ABT3P703_9ALTE</name>
<dbReference type="InterPro" id="IPR032466">
    <property type="entry name" value="Metal_Hydrolase"/>
</dbReference>
<protein>
    <recommendedName>
        <fullName evidence="1 7">Imidazolonepropionase</fullName>
        <ecNumber evidence="1 7">3.5.2.7</ecNumber>
    </recommendedName>
    <alternativeName>
        <fullName evidence="7">Imidazolone-5-propionate hydrolase</fullName>
    </alternativeName>
</protein>
<dbReference type="PANTHER" id="PTHR42752">
    <property type="entry name" value="IMIDAZOLONEPROPIONASE"/>
    <property type="match status" value="1"/>
</dbReference>
<feature type="binding site" evidence="7">
    <location>
        <position position="65"/>
    </location>
    <ligand>
        <name>Zn(2+)</name>
        <dbReference type="ChEBI" id="CHEBI:29105"/>
    </ligand>
</feature>
<dbReference type="PANTHER" id="PTHR42752:SF1">
    <property type="entry name" value="IMIDAZOLONEPROPIONASE-RELATED"/>
    <property type="match status" value="1"/>
</dbReference>
<evidence type="ECO:0000313" key="9">
    <source>
        <dbReference type="EMBL" id="MCW8108549.1"/>
    </source>
</evidence>
<comment type="function">
    <text evidence="7">Catalyzes the hydrolytic cleavage of the carbon-nitrogen bond in imidazolone-5-propanoate to yield N-formimidoyl-L-glutamate. It is the third step in the universal histidine degradation pathway.</text>
</comment>
<comment type="catalytic activity">
    <reaction evidence="7">
        <text>4-imidazolone-5-propanoate + H2O = N-formimidoyl-L-glutamate</text>
        <dbReference type="Rhea" id="RHEA:23660"/>
        <dbReference type="ChEBI" id="CHEBI:15377"/>
        <dbReference type="ChEBI" id="CHEBI:58928"/>
        <dbReference type="ChEBI" id="CHEBI:77893"/>
        <dbReference type="EC" id="3.5.2.7"/>
    </reaction>
</comment>
<feature type="binding site" evidence="7">
    <location>
        <position position="67"/>
    </location>
    <ligand>
        <name>Zn(2+)</name>
        <dbReference type="ChEBI" id="CHEBI:29105"/>
    </ligand>
</feature>
<dbReference type="SUPFAM" id="SSF51556">
    <property type="entry name" value="Metallo-dependent hydrolases"/>
    <property type="match status" value="1"/>
</dbReference>
<accession>A0ABT3P703</accession>
<feature type="binding site" evidence="7">
    <location>
        <position position="170"/>
    </location>
    <ligand>
        <name>4-imidazolone-5-propanoate</name>
        <dbReference type="ChEBI" id="CHEBI:77893"/>
    </ligand>
</feature>
<evidence type="ECO:0000256" key="2">
    <source>
        <dbReference type="ARBA" id="ARBA00022723"/>
    </source>
</evidence>
<feature type="binding site" evidence="7">
    <location>
        <position position="65"/>
    </location>
    <ligand>
        <name>Fe(3+)</name>
        <dbReference type="ChEBI" id="CHEBI:29034"/>
    </ligand>
</feature>
<dbReference type="InterPro" id="IPR011059">
    <property type="entry name" value="Metal-dep_hydrolase_composite"/>
</dbReference>
<dbReference type="RefSeq" id="WP_265617276.1">
    <property type="nucleotide sequence ID" value="NZ_JAPFRD010000010.1"/>
</dbReference>
<dbReference type="Gene3D" id="2.30.40.10">
    <property type="entry name" value="Urease, subunit C, domain 1"/>
    <property type="match status" value="1"/>
</dbReference>
<keyword evidence="7" id="KW-0963">Cytoplasm</keyword>
<keyword evidence="5 7" id="KW-0862">Zinc</keyword>
<feature type="binding site" evidence="7">
    <location>
        <position position="137"/>
    </location>
    <ligand>
        <name>4-imidazolone-5-propanoate</name>
        <dbReference type="ChEBI" id="CHEBI:77893"/>
    </ligand>
</feature>
<evidence type="ECO:0000256" key="4">
    <source>
        <dbReference type="ARBA" id="ARBA00022808"/>
    </source>
</evidence>
<reference evidence="9" key="1">
    <citation type="submission" date="2022-11" db="EMBL/GenBank/DDBJ databases">
        <title>Alteromonas sp. nov., isolated from sea water of the Qingdao.</title>
        <authorList>
            <person name="Wang Q."/>
        </authorList>
    </citation>
    <scope>NUCLEOTIDE SEQUENCE</scope>
    <source>
        <strain evidence="9">ASW11-7</strain>
    </source>
</reference>
<evidence type="ECO:0000256" key="6">
    <source>
        <dbReference type="ARBA" id="ARBA00023004"/>
    </source>
</evidence>
<dbReference type="Gene3D" id="3.20.20.140">
    <property type="entry name" value="Metal-dependent hydrolases"/>
    <property type="match status" value="1"/>
</dbReference>
<dbReference type="EMBL" id="JAPFRD010000010">
    <property type="protein sequence ID" value="MCW8108549.1"/>
    <property type="molecule type" value="Genomic_DNA"/>
</dbReference>
<comment type="cofactor">
    <cofactor evidence="7">
        <name>Zn(2+)</name>
        <dbReference type="ChEBI" id="CHEBI:29105"/>
    </cofactor>
    <cofactor evidence="7">
        <name>Fe(3+)</name>
        <dbReference type="ChEBI" id="CHEBI:29034"/>
    </cofactor>
    <text evidence="7">Binds 1 zinc or iron ion per subunit.</text>
</comment>
<gene>
    <name evidence="7 9" type="primary">hutI</name>
    <name evidence="9" type="ORF">OPS25_08575</name>
</gene>
<feature type="binding site" evidence="7">
    <location>
        <position position="310"/>
    </location>
    <ligand>
        <name>Fe(3+)</name>
        <dbReference type="ChEBI" id="CHEBI:29034"/>
    </ligand>
</feature>
<feature type="binding site" evidence="7">
    <location>
        <position position="312"/>
    </location>
    <ligand>
        <name>N-formimidoyl-L-glutamate</name>
        <dbReference type="ChEBI" id="CHEBI:58928"/>
    </ligand>
</feature>
<evidence type="ECO:0000256" key="7">
    <source>
        <dbReference type="HAMAP-Rule" id="MF_00372"/>
    </source>
</evidence>
<feature type="binding site" evidence="7">
    <location>
        <position position="235"/>
    </location>
    <ligand>
        <name>Zn(2+)</name>
        <dbReference type="ChEBI" id="CHEBI:29105"/>
    </ligand>
</feature>
<feature type="binding site" evidence="7">
    <location>
        <position position="137"/>
    </location>
    <ligand>
        <name>N-formimidoyl-L-glutamate</name>
        <dbReference type="ChEBI" id="CHEBI:58928"/>
    </ligand>
</feature>
<dbReference type="Pfam" id="PF01979">
    <property type="entry name" value="Amidohydro_1"/>
    <property type="match status" value="1"/>
</dbReference>
<feature type="binding site" evidence="7">
    <location>
        <position position="238"/>
    </location>
    <ligand>
        <name>4-imidazolone-5-propanoate</name>
        <dbReference type="ChEBI" id="CHEBI:77893"/>
    </ligand>
</feature>
<comment type="subcellular location">
    <subcellularLocation>
        <location evidence="7">Cytoplasm</location>
    </subcellularLocation>
</comment>
<comment type="caution">
    <text evidence="9">The sequence shown here is derived from an EMBL/GenBank/DDBJ whole genome shotgun (WGS) entry which is preliminary data.</text>
</comment>
<evidence type="ECO:0000313" key="10">
    <source>
        <dbReference type="Proteomes" id="UP001142810"/>
    </source>
</evidence>
<keyword evidence="4 7" id="KW-0369">Histidine metabolism</keyword>
<dbReference type="NCBIfam" id="TIGR01224">
    <property type="entry name" value="hutI"/>
    <property type="match status" value="1"/>
</dbReference>
<proteinExistence type="inferred from homology"/>